<protein>
    <submittedName>
        <fullName evidence="2">Carotenoid biosynthesis protein</fullName>
    </submittedName>
</protein>
<accession>A0ABS2AM59</accession>
<feature type="transmembrane region" description="Helical" evidence="1">
    <location>
        <begin position="24"/>
        <end position="45"/>
    </location>
</feature>
<gene>
    <name evidence="2" type="ORF">JIG36_33660</name>
</gene>
<dbReference type="PANTHER" id="PTHR39419:SF1">
    <property type="entry name" value="SLL0814 PROTEIN"/>
    <property type="match status" value="1"/>
</dbReference>
<feature type="transmembrane region" description="Helical" evidence="1">
    <location>
        <begin position="111"/>
        <end position="134"/>
    </location>
</feature>
<proteinExistence type="predicted"/>
<keyword evidence="1" id="KW-1133">Transmembrane helix</keyword>
<evidence type="ECO:0000313" key="2">
    <source>
        <dbReference type="EMBL" id="MBM2620468.1"/>
    </source>
</evidence>
<comment type="caution">
    <text evidence="2">The sequence shown here is derived from an EMBL/GenBank/DDBJ whole genome shotgun (WGS) entry which is preliminary data.</text>
</comment>
<dbReference type="InterPro" id="IPR007354">
    <property type="entry name" value="CruF-like"/>
</dbReference>
<evidence type="ECO:0000313" key="3">
    <source>
        <dbReference type="Proteomes" id="UP000632138"/>
    </source>
</evidence>
<dbReference type="Proteomes" id="UP000632138">
    <property type="component" value="Unassembled WGS sequence"/>
</dbReference>
<dbReference type="Pfam" id="PF04240">
    <property type="entry name" value="Caroten_synth"/>
    <property type="match status" value="1"/>
</dbReference>
<sequence length="305" mass="33159">MTATSRTAGTGVVEGPPRRSGWDLAARVFTGVAVLLTVAMPILGMTRNAVLFAAIPVSAVIAGRRYGWRVAGLYLAVTFLVANVFENLSINTGFPFGTYHYPGSSLRIVDFPVIVAVTYCSLGMICWLIAAALLDNADLRLGDRTAAGWRVNVVALPVLAAALMTMFDLGIDSAASTIQQTWIWENGGGVFGVPWTNYLGWWFVTYVFFQIFALVLTRRRPSDLPTGGERREPLALALIVYFMIVAVTMIQFFTVDAATVTDAAGQVWNTDDIYATLFSFNLFGPVVLVVLAAVKLARGDADRRR</sequence>
<dbReference type="RefSeq" id="WP_203380459.1">
    <property type="nucleotide sequence ID" value="NZ_JAENHP010000015.1"/>
</dbReference>
<feature type="transmembrane region" description="Helical" evidence="1">
    <location>
        <begin position="273"/>
        <end position="297"/>
    </location>
</feature>
<feature type="transmembrane region" description="Helical" evidence="1">
    <location>
        <begin position="233"/>
        <end position="253"/>
    </location>
</feature>
<name>A0ABS2AM59_9ACTN</name>
<dbReference type="EMBL" id="JAENHP010000015">
    <property type="protein sequence ID" value="MBM2620468.1"/>
    <property type="molecule type" value="Genomic_DNA"/>
</dbReference>
<dbReference type="PANTHER" id="PTHR39419">
    <property type="entry name" value="SLL0814 PROTEIN"/>
    <property type="match status" value="1"/>
</dbReference>
<reference evidence="2 3" key="1">
    <citation type="submission" date="2021-01" db="EMBL/GenBank/DDBJ databases">
        <title>Actinoplanes sp. nov. LDG1-06 isolated from lichen.</title>
        <authorList>
            <person name="Saeng-In P."/>
            <person name="Phongsopitanun W."/>
            <person name="Kanchanasin P."/>
            <person name="Yuki M."/>
            <person name="Kudo T."/>
            <person name="Ohkuma M."/>
            <person name="Tanasupawat S."/>
        </authorList>
    </citation>
    <scope>NUCLEOTIDE SEQUENCE [LARGE SCALE GENOMIC DNA]</scope>
    <source>
        <strain evidence="2 3">LDG1-06</strain>
    </source>
</reference>
<feature type="transmembrane region" description="Helical" evidence="1">
    <location>
        <begin position="199"/>
        <end position="217"/>
    </location>
</feature>
<evidence type="ECO:0000256" key="1">
    <source>
        <dbReference type="SAM" id="Phobius"/>
    </source>
</evidence>
<keyword evidence="3" id="KW-1185">Reference proteome</keyword>
<keyword evidence="1" id="KW-0472">Membrane</keyword>
<organism evidence="2 3">
    <name type="scientific">Paractinoplanes ovalisporus</name>
    <dbReference type="NCBI Taxonomy" id="2810368"/>
    <lineage>
        <taxon>Bacteria</taxon>
        <taxon>Bacillati</taxon>
        <taxon>Actinomycetota</taxon>
        <taxon>Actinomycetes</taxon>
        <taxon>Micromonosporales</taxon>
        <taxon>Micromonosporaceae</taxon>
        <taxon>Paractinoplanes</taxon>
    </lineage>
</organism>
<keyword evidence="1" id="KW-0812">Transmembrane</keyword>
<feature type="transmembrane region" description="Helical" evidence="1">
    <location>
        <begin position="146"/>
        <end position="167"/>
    </location>
</feature>